<gene>
    <name evidence="1" type="ORF">ERS852461_04323</name>
</gene>
<organism evidence="1 2">
    <name type="scientific">Bacteroides faecis</name>
    <dbReference type="NCBI Taxonomy" id="674529"/>
    <lineage>
        <taxon>Bacteria</taxon>
        <taxon>Pseudomonadati</taxon>
        <taxon>Bacteroidota</taxon>
        <taxon>Bacteroidia</taxon>
        <taxon>Bacteroidales</taxon>
        <taxon>Bacteroidaceae</taxon>
        <taxon>Bacteroides</taxon>
    </lineage>
</organism>
<accession>A0A174TZB9</accession>
<dbReference type="Proteomes" id="UP000095606">
    <property type="component" value="Unassembled WGS sequence"/>
</dbReference>
<dbReference type="EMBL" id="CZAE01000026">
    <property type="protein sequence ID" value="CUQ13327.1"/>
    <property type="molecule type" value="Genomic_DNA"/>
</dbReference>
<name>A0A3E5G2W5_9BACE</name>
<dbReference type="AlphaFoldDB" id="A0A3E5G2W5"/>
<dbReference type="RefSeq" id="WP_055271136.1">
    <property type="nucleotide sequence ID" value="NZ_CACRSZ010000002.1"/>
</dbReference>
<sequence>MTKRLFFAFIFLSWHLVACSNGDSKMRVKITGEDLYISAKLDAETDILYWFKKCMFNELFTFYRVGTIANSMPAPTTLPDTSPASVLNLAYSDNIGPFNITGYGWCGGNHPYLDEVTRTARNVGYHIYVDGKEIKEDMSALTKEIKITVTNEIMNPSKADTSSGKTLLNDVLCIETVSYSVYRNNIQVSVSHEFQNESPVTVQMYYGMQSMFEKETHTLTAGGKYTDWTVQKEVSTFTKKEYPSFRRFIEKSVHAYQSSYLFADGLGNHEEIADDDIIFIGNSSNKTYHKIIANKEHKKGDVIHWSGVYTWFKSPVSDDDGLLCYEGIIDNQKVLFIDCKKSVNKMIQLPDGYIKKTFTIREKSESITIAGNKVTTQGLKIVSDGPGSCVITFNH</sequence>
<reference evidence="1 2" key="1">
    <citation type="submission" date="2015-09" db="EMBL/GenBank/DDBJ databases">
        <authorList>
            <consortium name="Pathogen Informatics"/>
        </authorList>
    </citation>
    <scope>NUCLEOTIDE SEQUENCE [LARGE SCALE GENOMIC DNA]</scope>
    <source>
        <strain evidence="1 2">2789STDY5834846</strain>
    </source>
</reference>
<evidence type="ECO:0000313" key="1">
    <source>
        <dbReference type="EMBL" id="CUQ13327.1"/>
    </source>
</evidence>
<evidence type="ECO:0000313" key="2">
    <source>
        <dbReference type="Proteomes" id="UP000095606"/>
    </source>
</evidence>
<accession>A0A3E5G2W5</accession>
<protein>
    <submittedName>
        <fullName evidence="1">Uncharacterized protein</fullName>
    </submittedName>
</protein>
<proteinExistence type="predicted"/>